<proteinExistence type="predicted"/>
<feature type="coiled-coil region" evidence="1">
    <location>
        <begin position="137"/>
        <end position="164"/>
    </location>
</feature>
<feature type="transmembrane region" description="Helical" evidence="2">
    <location>
        <begin position="165"/>
        <end position="185"/>
    </location>
</feature>
<accession>D4CS03</accession>
<sequence>MANFNFLKTDYQLKQLKNKYSTVWYAGKINGYWCTVNFDAKECSITIGAHKEEEHKSLVQLLRGEGVYKKESITGKNSTVTITYKIPFLTSSNKEKFDEIIESVTGFLKRNSFSSGGFLNGDNGTTPSIYDVGSSYLYLTEAEYRKLERDLESKKIENINTKENFVLGILGVIGVAIFGIIAYVLAGMAGYYVWAIPVFLTAASFGLYKHLAKKISIFSAVVIFILLALSLFIGTFLEYTWRLYNFYKEEYMVTFTDVLNEALDIIFQTPAIRSDFTRDMLINGGILLVGFAISCFSAYKSEERFVQIKKVDDEK</sequence>
<protein>
    <submittedName>
        <fullName evidence="3">Uncharacterized protein</fullName>
    </submittedName>
</protein>
<keyword evidence="2" id="KW-0472">Membrane</keyword>
<keyword evidence="2" id="KW-0812">Transmembrane</keyword>
<evidence type="ECO:0000313" key="3">
    <source>
        <dbReference type="EMBL" id="EFE87870.1"/>
    </source>
</evidence>
<keyword evidence="1" id="KW-0175">Coiled coil</keyword>
<gene>
    <name evidence="3" type="ORF">FUSPEROL_00161</name>
</gene>
<dbReference type="Proteomes" id="UP000003748">
    <property type="component" value="Unassembled WGS sequence"/>
</dbReference>
<dbReference type="RefSeq" id="WP_005970661.1">
    <property type="nucleotide sequence ID" value="NZ_GG665892.1"/>
</dbReference>
<feature type="transmembrane region" description="Helical" evidence="2">
    <location>
        <begin position="191"/>
        <end position="208"/>
    </location>
</feature>
<dbReference type="HOGENOM" id="CLU_873623_0_0_0"/>
<name>D4CS03_9FUSO</name>
<dbReference type="GeneID" id="78418486"/>
<dbReference type="STRING" id="546275.FUSPEROL_00161"/>
<dbReference type="EMBL" id="ACJY01000023">
    <property type="protein sequence ID" value="EFE87870.1"/>
    <property type="molecule type" value="Genomic_DNA"/>
</dbReference>
<dbReference type="OrthoDB" id="86336at2"/>
<dbReference type="AlphaFoldDB" id="D4CS03"/>
<feature type="transmembrane region" description="Helical" evidence="2">
    <location>
        <begin position="280"/>
        <end position="299"/>
    </location>
</feature>
<evidence type="ECO:0000256" key="1">
    <source>
        <dbReference type="SAM" id="Coils"/>
    </source>
</evidence>
<organism evidence="3 4">
    <name type="scientific">Fusobacterium periodonticum ATCC 33693</name>
    <dbReference type="NCBI Taxonomy" id="546275"/>
    <lineage>
        <taxon>Bacteria</taxon>
        <taxon>Fusobacteriati</taxon>
        <taxon>Fusobacteriota</taxon>
        <taxon>Fusobacteriia</taxon>
        <taxon>Fusobacteriales</taxon>
        <taxon>Fusobacteriaceae</taxon>
        <taxon>Fusobacterium</taxon>
    </lineage>
</organism>
<feature type="transmembrane region" description="Helical" evidence="2">
    <location>
        <begin position="215"/>
        <end position="237"/>
    </location>
</feature>
<comment type="caution">
    <text evidence="3">The sequence shown here is derived from an EMBL/GenBank/DDBJ whole genome shotgun (WGS) entry which is preliminary data.</text>
</comment>
<evidence type="ECO:0000256" key="2">
    <source>
        <dbReference type="SAM" id="Phobius"/>
    </source>
</evidence>
<evidence type="ECO:0000313" key="4">
    <source>
        <dbReference type="Proteomes" id="UP000003748"/>
    </source>
</evidence>
<reference evidence="3 4" key="1">
    <citation type="submission" date="2010-02" db="EMBL/GenBank/DDBJ databases">
        <authorList>
            <person name="Weinstock G."/>
            <person name="Sodergren E."/>
            <person name="Clifton S."/>
            <person name="Fulton L."/>
            <person name="Fulton B."/>
            <person name="Courtney L."/>
            <person name="Fronick C."/>
            <person name="Harrison M."/>
            <person name="Strong C."/>
            <person name="Farmer C."/>
            <person name="Delahaunty K."/>
            <person name="Markovic C."/>
            <person name="Hall O."/>
            <person name="Minx P."/>
            <person name="Tomlinson C."/>
            <person name="Mitreva M."/>
            <person name="Nelson J."/>
            <person name="Hou S."/>
            <person name="Wollam A."/>
            <person name="Pepin K.H."/>
            <person name="Johnson M."/>
            <person name="Bhonagiri V."/>
            <person name="Zhang X."/>
            <person name="Suruliraj S."/>
            <person name="Warren W."/>
            <person name="Chinwalla A."/>
            <person name="Mardis E.R."/>
            <person name="Wilson R.K."/>
        </authorList>
    </citation>
    <scope>NUCLEOTIDE SEQUENCE [LARGE SCALE GENOMIC DNA]</scope>
    <source>
        <strain evidence="3 4">ATCC 33693</strain>
    </source>
</reference>
<dbReference type="eggNOG" id="ENOG502Z9IA">
    <property type="taxonomic scope" value="Bacteria"/>
</dbReference>
<keyword evidence="2" id="KW-1133">Transmembrane helix</keyword>